<dbReference type="InterPro" id="IPR039426">
    <property type="entry name" value="TonB-dep_rcpt-like"/>
</dbReference>
<evidence type="ECO:0000256" key="6">
    <source>
        <dbReference type="ARBA" id="ARBA00022692"/>
    </source>
</evidence>
<evidence type="ECO:0000259" key="17">
    <source>
        <dbReference type="Pfam" id="PF00593"/>
    </source>
</evidence>
<keyword evidence="9" id="KW-0406">Ion transport</keyword>
<dbReference type="GO" id="GO:0009279">
    <property type="term" value="C:cell outer membrane"/>
    <property type="evidence" value="ECO:0007669"/>
    <property type="project" value="UniProtKB-SubCell"/>
</dbReference>
<evidence type="ECO:0000256" key="4">
    <source>
        <dbReference type="ARBA" id="ARBA00022452"/>
    </source>
</evidence>
<evidence type="ECO:0000256" key="7">
    <source>
        <dbReference type="ARBA" id="ARBA00022729"/>
    </source>
</evidence>
<dbReference type="InterPro" id="IPR037066">
    <property type="entry name" value="Plug_dom_sf"/>
</dbReference>
<dbReference type="InterPro" id="IPR000531">
    <property type="entry name" value="Beta-barrel_TonB"/>
</dbReference>
<evidence type="ECO:0000256" key="9">
    <source>
        <dbReference type="ARBA" id="ARBA00023065"/>
    </source>
</evidence>
<dbReference type="AlphaFoldDB" id="A0A1Q4NTY1"/>
<evidence type="ECO:0000256" key="14">
    <source>
        <dbReference type="PROSITE-ProRule" id="PRU01360"/>
    </source>
</evidence>
<dbReference type="GO" id="GO:0015344">
    <property type="term" value="F:siderophore uptake transmembrane transporter activity"/>
    <property type="evidence" value="ECO:0007669"/>
    <property type="project" value="UniProtKB-ARBA"/>
</dbReference>
<evidence type="ECO:0000256" key="10">
    <source>
        <dbReference type="ARBA" id="ARBA00023077"/>
    </source>
</evidence>
<dbReference type="InterPro" id="IPR010105">
    <property type="entry name" value="TonB_sidphr_rcpt"/>
</dbReference>
<dbReference type="GO" id="GO:0038023">
    <property type="term" value="F:signaling receptor activity"/>
    <property type="evidence" value="ECO:0007669"/>
    <property type="project" value="InterPro"/>
</dbReference>
<protein>
    <submittedName>
        <fullName evidence="19">Ferrichrome porin FhuA</fullName>
    </submittedName>
</protein>
<dbReference type="InterPro" id="IPR036942">
    <property type="entry name" value="Beta-barrel_TonB_sf"/>
</dbReference>
<dbReference type="EMBL" id="MJAO01000042">
    <property type="protein sequence ID" value="OKB64333.1"/>
    <property type="molecule type" value="Genomic_DNA"/>
</dbReference>
<dbReference type="Pfam" id="PF07715">
    <property type="entry name" value="Plug"/>
    <property type="match status" value="1"/>
</dbReference>
<sequence length="733" mass="81543">MSMNTNSPLIKRNPNILILLAGICTSSLSYAAAENEDVITVTGEGNSVEEAIGSNGTYAVKSSATATKTSTPLIKTPQSISVITEEELQTRRPDSIKNALNQTPGIMTGNNGSSSLFDSVMIRGFNDVSQNIYLDGLKLQGDMYADSKVDPYFLQRIEALRGPASVLYGKSNPGGVIAAISKRPQRQPLHEVQLQAGNHHEWKTQFDFSDAIDDEQTLAYRLVGNYFTSHSQQNGEREKRYAIAPSLLWQPSERTSILFQLSMQNEPRTGYYGWLPRIGTLTSGAFGKLSPSFNEGEASYNRFSRQQRMVGYQLDHALNDNWSLHQAVRYQHTKINWRSIYGNGLCTPWSCKGIAQQYLDTTLSRAAIANDETLHGLVSDTRLEGKLNAGAWRHTLLLGIDYSQLRNDIQNKMGTAAPLNLLMPQYGNQSVNYFSDTHTLNKNHQSGVYLQDQAEWKNWIFTLGGRFDHSVVKSRSDSNITRESTSTRTSDDEFTWRSGINYVSENGLSPYFSYSESFEPNSGVTRTGNVFKPSSGKQYEAGIKFIPDNRPISASIAAFQLTKSNNLRRDAINPNYNVQEGKIRSRGIEIEGKAALTYNLNMLASYTYTDTEFRDNTEHNGKTPAMVPKHMASLWADYTVNQGVMNGLSIGAGSRYISSTPGDDENSFKVPSHAVFDSAIKYQINDLPGLESAEIALNVNNLFNKHYVSSCFTGNTCSWGAERQILTTLTLHW</sequence>
<dbReference type="PANTHER" id="PTHR32552:SF68">
    <property type="entry name" value="FERRICHROME OUTER MEMBRANE TRANSPORTER_PHAGE RECEPTOR"/>
    <property type="match status" value="1"/>
</dbReference>
<organism evidence="19 20">
    <name type="scientific">Serratia marcescens</name>
    <dbReference type="NCBI Taxonomy" id="615"/>
    <lineage>
        <taxon>Bacteria</taxon>
        <taxon>Pseudomonadati</taxon>
        <taxon>Pseudomonadota</taxon>
        <taxon>Gammaproteobacteria</taxon>
        <taxon>Enterobacterales</taxon>
        <taxon>Yersiniaceae</taxon>
        <taxon>Serratia</taxon>
    </lineage>
</organism>
<evidence type="ECO:0000256" key="8">
    <source>
        <dbReference type="ARBA" id="ARBA00023004"/>
    </source>
</evidence>
<reference evidence="19 20" key="1">
    <citation type="submission" date="2016-09" db="EMBL/GenBank/DDBJ databases">
        <title>Serratia marcescens MSU-97 and epiphytic antimycotic-producing bacteria.</title>
        <authorList>
            <person name="Matilla M.A."/>
        </authorList>
    </citation>
    <scope>NUCLEOTIDE SEQUENCE [LARGE SCALE GENOMIC DNA]</scope>
    <source>
        <strain evidence="19 20">MSU-97</strain>
    </source>
</reference>
<keyword evidence="6 14" id="KW-0812">Transmembrane</keyword>
<dbReference type="SUPFAM" id="SSF56935">
    <property type="entry name" value="Porins"/>
    <property type="match status" value="1"/>
</dbReference>
<keyword evidence="4 14" id="KW-1134">Transmembrane beta strand</keyword>
<gene>
    <name evidence="19" type="ORF">BHU62_23130</name>
</gene>
<name>A0A1Q4NTY1_SERMA</name>
<evidence type="ECO:0000313" key="19">
    <source>
        <dbReference type="EMBL" id="OKB64333.1"/>
    </source>
</evidence>
<evidence type="ECO:0000256" key="3">
    <source>
        <dbReference type="ARBA" id="ARBA00022448"/>
    </source>
</evidence>
<evidence type="ECO:0000259" key="18">
    <source>
        <dbReference type="Pfam" id="PF07715"/>
    </source>
</evidence>
<evidence type="ECO:0000256" key="11">
    <source>
        <dbReference type="ARBA" id="ARBA00023136"/>
    </source>
</evidence>
<evidence type="ECO:0000256" key="16">
    <source>
        <dbReference type="SAM" id="SignalP"/>
    </source>
</evidence>
<dbReference type="FunFam" id="2.170.130.10:FF:000001">
    <property type="entry name" value="Catecholate siderophore TonB-dependent receptor"/>
    <property type="match status" value="1"/>
</dbReference>
<keyword evidence="3 14" id="KW-0813">Transport</keyword>
<keyword evidence="11 14" id="KW-0472">Membrane</keyword>
<dbReference type="PROSITE" id="PS52016">
    <property type="entry name" value="TONB_DEPENDENT_REC_3"/>
    <property type="match status" value="1"/>
</dbReference>
<evidence type="ECO:0000256" key="1">
    <source>
        <dbReference type="ARBA" id="ARBA00004571"/>
    </source>
</evidence>
<dbReference type="GO" id="GO:0015891">
    <property type="term" value="P:siderophore transport"/>
    <property type="evidence" value="ECO:0007669"/>
    <property type="project" value="InterPro"/>
</dbReference>
<dbReference type="Gene3D" id="2.40.170.20">
    <property type="entry name" value="TonB-dependent receptor, beta-barrel domain"/>
    <property type="match status" value="1"/>
</dbReference>
<keyword evidence="7 16" id="KW-0732">Signal</keyword>
<feature type="domain" description="TonB-dependent receptor plug" evidence="18">
    <location>
        <begin position="73"/>
        <end position="176"/>
    </location>
</feature>
<keyword evidence="10 15" id="KW-0798">TonB box</keyword>
<dbReference type="PANTHER" id="PTHR32552">
    <property type="entry name" value="FERRICHROME IRON RECEPTOR-RELATED"/>
    <property type="match status" value="1"/>
</dbReference>
<dbReference type="InterPro" id="IPR012910">
    <property type="entry name" value="Plug_dom"/>
</dbReference>
<evidence type="ECO:0000256" key="12">
    <source>
        <dbReference type="ARBA" id="ARBA00023170"/>
    </source>
</evidence>
<dbReference type="RefSeq" id="WP_073534823.1">
    <property type="nucleotide sequence ID" value="NZ_MJAO01000042.1"/>
</dbReference>
<keyword evidence="8" id="KW-0408">Iron</keyword>
<keyword evidence="5" id="KW-0410">Iron transport</keyword>
<dbReference type="NCBIfam" id="TIGR01783">
    <property type="entry name" value="TonB-siderophor"/>
    <property type="match status" value="1"/>
</dbReference>
<dbReference type="NCBIfam" id="NF007465">
    <property type="entry name" value="PRK10044.1"/>
    <property type="match status" value="1"/>
</dbReference>
<dbReference type="FunFam" id="2.40.170.20:FF:000005">
    <property type="entry name" value="TonB-dependent siderophore receptor"/>
    <property type="match status" value="1"/>
</dbReference>
<evidence type="ECO:0000256" key="13">
    <source>
        <dbReference type="ARBA" id="ARBA00023237"/>
    </source>
</evidence>
<feature type="signal peptide" evidence="16">
    <location>
        <begin position="1"/>
        <end position="31"/>
    </location>
</feature>
<dbReference type="CDD" id="cd01347">
    <property type="entry name" value="ligand_gated_channel"/>
    <property type="match status" value="1"/>
</dbReference>
<keyword evidence="13 14" id="KW-0998">Cell outer membrane</keyword>
<proteinExistence type="inferred from homology"/>
<feature type="chain" id="PRO_5012388741" evidence="16">
    <location>
        <begin position="32"/>
        <end position="733"/>
    </location>
</feature>
<feature type="domain" description="TonB-dependent receptor-like beta-barrel" evidence="17">
    <location>
        <begin position="264"/>
        <end position="702"/>
    </location>
</feature>
<keyword evidence="12" id="KW-0675">Receptor</keyword>
<dbReference type="Proteomes" id="UP000185770">
    <property type="component" value="Unassembled WGS sequence"/>
</dbReference>
<evidence type="ECO:0000256" key="2">
    <source>
        <dbReference type="ARBA" id="ARBA00009810"/>
    </source>
</evidence>
<dbReference type="Pfam" id="PF00593">
    <property type="entry name" value="TonB_dep_Rec_b-barrel"/>
    <property type="match status" value="1"/>
</dbReference>
<dbReference type="Gene3D" id="2.170.130.10">
    <property type="entry name" value="TonB-dependent receptor, plug domain"/>
    <property type="match status" value="1"/>
</dbReference>
<evidence type="ECO:0000256" key="15">
    <source>
        <dbReference type="RuleBase" id="RU003357"/>
    </source>
</evidence>
<accession>A0A1Q4NTY1</accession>
<evidence type="ECO:0000256" key="5">
    <source>
        <dbReference type="ARBA" id="ARBA00022496"/>
    </source>
</evidence>
<comment type="similarity">
    <text evidence="2 14 15">Belongs to the TonB-dependent receptor family.</text>
</comment>
<comment type="subcellular location">
    <subcellularLocation>
        <location evidence="1 14">Cell outer membrane</location>
        <topology evidence="1 14">Multi-pass membrane protein</topology>
    </subcellularLocation>
</comment>
<comment type="caution">
    <text evidence="19">The sequence shown here is derived from an EMBL/GenBank/DDBJ whole genome shotgun (WGS) entry which is preliminary data.</text>
</comment>
<evidence type="ECO:0000313" key="20">
    <source>
        <dbReference type="Proteomes" id="UP000185770"/>
    </source>
</evidence>